<dbReference type="STRING" id="717646.M2N0P4"/>
<dbReference type="HOGENOM" id="CLU_020844_6_0_1"/>
<evidence type="ECO:0000313" key="1">
    <source>
        <dbReference type="EMBL" id="EMC92484.1"/>
    </source>
</evidence>
<protein>
    <recommendedName>
        <fullName evidence="3">Aminodeoxychorismate lyase</fullName>
    </recommendedName>
</protein>
<dbReference type="Pfam" id="PF01063">
    <property type="entry name" value="Aminotran_4"/>
    <property type="match status" value="1"/>
</dbReference>
<sequence>MHDKTFSVQHEQGLSYPPALDDGEDLYVFTTVRWDAMLAAAFENTKASCNHPSPFYMFEHHWTRLQVSRWTNDLPRSSPAELLRTLNRDVQIWQADHPEEKYESLRVRHRMFPSGKTISDILPTARVPIEYLFPKTFNCPVTERLSNAPWTIVLDSEPTEISSSTMYKTSDRMCYNRARAAAGITSYTQTKEVLLYSSDGGILDCSISTPYFFRNGRWVVPAASSGGLQGTTRRWSLEHGLCVEDSVGKDSLRDGEVIWLSNGARGYFPSLFVKQCHNKTEDKTPG</sequence>
<evidence type="ECO:0000313" key="2">
    <source>
        <dbReference type="Proteomes" id="UP000011761"/>
    </source>
</evidence>
<dbReference type="KEGG" id="bcom:BAUCODRAFT_27759"/>
<dbReference type="OMA" id="VWLSNGV"/>
<evidence type="ECO:0008006" key="3">
    <source>
        <dbReference type="Google" id="ProtNLM"/>
    </source>
</evidence>
<dbReference type="InterPro" id="IPR001544">
    <property type="entry name" value="Aminotrans_IV"/>
</dbReference>
<accession>M2N0P4</accession>
<keyword evidence="2" id="KW-1185">Reference proteome</keyword>
<dbReference type="RefSeq" id="XP_007680317.1">
    <property type="nucleotide sequence ID" value="XM_007682127.1"/>
</dbReference>
<proteinExistence type="predicted"/>
<dbReference type="eggNOG" id="ENOG502QQMK">
    <property type="taxonomic scope" value="Eukaryota"/>
</dbReference>
<dbReference type="GeneID" id="19110627"/>
<dbReference type="InterPro" id="IPR043132">
    <property type="entry name" value="BCAT-like_C"/>
</dbReference>
<dbReference type="Proteomes" id="UP000011761">
    <property type="component" value="Unassembled WGS sequence"/>
</dbReference>
<dbReference type="InterPro" id="IPR036038">
    <property type="entry name" value="Aminotransferase-like"/>
</dbReference>
<name>M2N0P4_BAUPA</name>
<gene>
    <name evidence="1" type="ORF">BAUCODRAFT_27759</name>
</gene>
<dbReference type="OrthoDB" id="5288718at2759"/>
<dbReference type="Gene3D" id="3.20.10.10">
    <property type="entry name" value="D-amino Acid Aminotransferase, subunit A, domain 2"/>
    <property type="match status" value="1"/>
</dbReference>
<dbReference type="AlphaFoldDB" id="M2N0P4"/>
<organism evidence="1 2">
    <name type="scientific">Baudoinia panamericana (strain UAMH 10762)</name>
    <name type="common">Angels' share fungus</name>
    <name type="synonym">Baudoinia compniacensis (strain UAMH 10762)</name>
    <dbReference type="NCBI Taxonomy" id="717646"/>
    <lineage>
        <taxon>Eukaryota</taxon>
        <taxon>Fungi</taxon>
        <taxon>Dikarya</taxon>
        <taxon>Ascomycota</taxon>
        <taxon>Pezizomycotina</taxon>
        <taxon>Dothideomycetes</taxon>
        <taxon>Dothideomycetidae</taxon>
        <taxon>Mycosphaerellales</taxon>
        <taxon>Teratosphaeriaceae</taxon>
        <taxon>Baudoinia</taxon>
    </lineage>
</organism>
<reference evidence="1 2" key="1">
    <citation type="journal article" date="2012" name="PLoS Pathog.">
        <title>Diverse lifestyles and strategies of plant pathogenesis encoded in the genomes of eighteen Dothideomycetes fungi.</title>
        <authorList>
            <person name="Ohm R.A."/>
            <person name="Feau N."/>
            <person name="Henrissat B."/>
            <person name="Schoch C.L."/>
            <person name="Horwitz B.A."/>
            <person name="Barry K.W."/>
            <person name="Condon B.J."/>
            <person name="Copeland A.C."/>
            <person name="Dhillon B."/>
            <person name="Glaser F."/>
            <person name="Hesse C.N."/>
            <person name="Kosti I."/>
            <person name="LaButti K."/>
            <person name="Lindquist E.A."/>
            <person name="Lucas S."/>
            <person name="Salamov A.A."/>
            <person name="Bradshaw R.E."/>
            <person name="Ciuffetti L."/>
            <person name="Hamelin R.C."/>
            <person name="Kema G.H.J."/>
            <person name="Lawrence C."/>
            <person name="Scott J.A."/>
            <person name="Spatafora J.W."/>
            <person name="Turgeon B.G."/>
            <person name="de Wit P.J.G.M."/>
            <person name="Zhong S."/>
            <person name="Goodwin S.B."/>
            <person name="Grigoriev I.V."/>
        </authorList>
    </citation>
    <scope>NUCLEOTIDE SEQUENCE [LARGE SCALE GENOMIC DNA]</scope>
    <source>
        <strain evidence="1 2">UAMH 10762</strain>
    </source>
</reference>
<dbReference type="EMBL" id="KB445562">
    <property type="protein sequence ID" value="EMC92484.1"/>
    <property type="molecule type" value="Genomic_DNA"/>
</dbReference>
<dbReference type="SUPFAM" id="SSF56752">
    <property type="entry name" value="D-aminoacid aminotransferase-like PLP-dependent enzymes"/>
    <property type="match status" value="1"/>
</dbReference>
<dbReference type="GO" id="GO:0003824">
    <property type="term" value="F:catalytic activity"/>
    <property type="evidence" value="ECO:0007669"/>
    <property type="project" value="InterPro"/>
</dbReference>